<accession>A0A2G8S3T7</accession>
<evidence type="ECO:0000313" key="2">
    <source>
        <dbReference type="EMBL" id="PIL28432.1"/>
    </source>
</evidence>
<feature type="region of interest" description="Disordered" evidence="1">
    <location>
        <begin position="411"/>
        <end position="440"/>
    </location>
</feature>
<feature type="compositionally biased region" description="Polar residues" evidence="1">
    <location>
        <begin position="482"/>
        <end position="500"/>
    </location>
</feature>
<comment type="caution">
    <text evidence="2">The sequence shown here is derived from an EMBL/GenBank/DDBJ whole genome shotgun (WGS) entry which is preliminary data.</text>
</comment>
<organism evidence="2 3">
    <name type="scientific">Ganoderma sinense ZZ0214-1</name>
    <dbReference type="NCBI Taxonomy" id="1077348"/>
    <lineage>
        <taxon>Eukaryota</taxon>
        <taxon>Fungi</taxon>
        <taxon>Dikarya</taxon>
        <taxon>Basidiomycota</taxon>
        <taxon>Agaricomycotina</taxon>
        <taxon>Agaricomycetes</taxon>
        <taxon>Polyporales</taxon>
        <taxon>Polyporaceae</taxon>
        <taxon>Ganoderma</taxon>
    </lineage>
</organism>
<dbReference type="EMBL" id="AYKW01000023">
    <property type="protein sequence ID" value="PIL28432.1"/>
    <property type="molecule type" value="Genomic_DNA"/>
</dbReference>
<gene>
    <name evidence="2" type="ORF">GSI_08466</name>
</gene>
<evidence type="ECO:0000313" key="3">
    <source>
        <dbReference type="Proteomes" id="UP000230002"/>
    </source>
</evidence>
<dbReference type="OrthoDB" id="2758182at2759"/>
<dbReference type="AlphaFoldDB" id="A0A2G8S3T7"/>
<proteinExistence type="predicted"/>
<keyword evidence="3" id="KW-1185">Reference proteome</keyword>
<protein>
    <submittedName>
        <fullName evidence="2">Uncharacterized protein</fullName>
    </submittedName>
</protein>
<sequence>MPPQAKPPKPTDLTDTETAYLESCIVNYRSTPTGDKEDFRDNCVRYIMRGRSLADHEFTFEHFSTKVRNWFQNHTGKGKTESLPININQHISAKRAWAIVNEKTIRESVEKRKAEAGGDERFHLNTWNDVVRQLWEEVPEAEQAVYECLTQKWLVEGPDESVKSIIAQKRAPKWLRSVTHLFWHQCNMPIFIYGMYKDKDGDLHAAVYDTSKLWREDDKTTPLLRNILGWDQDFRRVAWNFFQATLRPDLAAAETLQVMKAAKRLPPATFQFNVYPDKCPILVDTENGKVIKGSRMQEVFREYMKAHYNLAAGREMRAPPWGSLTTNTSKFFAEGMLPDGFQFNDPSHINAGFLGDFYTHVIEMEKADPLRRFRFSHYEIGSGDNRQYHPAVYNGAVEAAAPRRAKKGIAVPEFEDPPSPPADDNTSLTNRSTASPAPVPLTVVPPLQDILAAHLQAARIELEAERTAVHGSQSDGGHMLNPTHSTTPQLGAANHPSSPSEEAMPWLDAEIDAAAHRTDNEFGLTDDEFIPEPTYDDGSDDEVENVLVAELVREAASVLSTRNADSHAQRPPPMPHPIVMEGSSTAAVTPAPAPSTSQAAGPAGAIATVVQGPLLPPCDAGSSPSSRLVYLQGLADDAEYIALLERLQDSLQVVVPVRAQNPVFWGTWGHRSPHVPQAVHASEKKTGQLLQWISKTRDTSGSAADIQRFCLVIGLTLRDMSLLASIDGTSM</sequence>
<name>A0A2G8S3T7_9APHY</name>
<evidence type="ECO:0000256" key="1">
    <source>
        <dbReference type="SAM" id="MobiDB-lite"/>
    </source>
</evidence>
<feature type="region of interest" description="Disordered" evidence="1">
    <location>
        <begin position="466"/>
        <end position="502"/>
    </location>
</feature>
<dbReference type="Proteomes" id="UP000230002">
    <property type="component" value="Unassembled WGS sequence"/>
</dbReference>
<reference evidence="2 3" key="1">
    <citation type="journal article" date="2015" name="Sci. Rep.">
        <title>Chromosome-level genome map provides insights into diverse defense mechanisms in the medicinal fungus Ganoderma sinense.</title>
        <authorList>
            <person name="Zhu Y."/>
            <person name="Xu J."/>
            <person name="Sun C."/>
            <person name="Zhou S."/>
            <person name="Xu H."/>
            <person name="Nelson D.R."/>
            <person name="Qian J."/>
            <person name="Song J."/>
            <person name="Luo H."/>
            <person name="Xiang L."/>
            <person name="Li Y."/>
            <person name="Xu Z."/>
            <person name="Ji A."/>
            <person name="Wang L."/>
            <person name="Lu S."/>
            <person name="Hayward A."/>
            <person name="Sun W."/>
            <person name="Li X."/>
            <person name="Schwartz D.C."/>
            <person name="Wang Y."/>
            <person name="Chen S."/>
        </authorList>
    </citation>
    <scope>NUCLEOTIDE SEQUENCE [LARGE SCALE GENOMIC DNA]</scope>
    <source>
        <strain evidence="2 3">ZZ0214-1</strain>
    </source>
</reference>